<proteinExistence type="predicted"/>
<name>Q5L9W6_BACFN</name>
<accession>Q5L9W6</accession>
<dbReference type="GeneID" id="60370193"/>
<dbReference type="HOGENOM" id="CLU_794181_0_0_10"/>
<evidence type="ECO:0000313" key="1">
    <source>
        <dbReference type="EMBL" id="CAH09110.1"/>
    </source>
</evidence>
<evidence type="ECO:0000313" key="2">
    <source>
        <dbReference type="Proteomes" id="UP000006731"/>
    </source>
</evidence>
<organism evidence="1 2">
    <name type="scientific">Bacteroides fragilis (strain ATCC 25285 / DSM 2151 / CCUG 4856 / JCM 11019 / LMG 10263 / NCTC 9343 / Onslow / VPI 2553 / EN-2)</name>
    <dbReference type="NCBI Taxonomy" id="272559"/>
    <lineage>
        <taxon>Bacteria</taxon>
        <taxon>Pseudomonadati</taxon>
        <taxon>Bacteroidota</taxon>
        <taxon>Bacteroidia</taxon>
        <taxon>Bacteroidales</taxon>
        <taxon>Bacteroidaceae</taxon>
        <taxon>Bacteroides</taxon>
    </lineage>
</organism>
<dbReference type="BioCyc" id="BFRA272559:G1GHZ-3634-MONOMER"/>
<dbReference type="EMBL" id="CR626927">
    <property type="protein sequence ID" value="CAH09110.1"/>
    <property type="molecule type" value="Genomic_DNA"/>
</dbReference>
<keyword evidence="2" id="KW-1185">Reference proteome</keyword>
<dbReference type="REBASE" id="11058">
    <property type="entry name" value="BfaSIIIP"/>
</dbReference>
<dbReference type="KEGG" id="bfs:BF9343_3329"/>
<sequence>MEHNFTPVIKSVLNKYFGEHGEDIFENSMLIKYINQKTKSANKGSKSRGSFANLYAIYVIVEDYIQQGFVDTNGYSTYEGAQYTNLFRRQRELPFGSKLQNHALNNRTNAEFQKFFPTADFVPIIRNLTNNRYWINENLLKIKVHGSIVNISNAVIEIIDEYVKAKQDSFQRFIEQCKILQDIVSTGSEQIHDFVSSLLAPTADARLFEIVSYAILKHYYKEQNIIWGYDMENLNTETLKLYKTGRTNANDGGIDFVMKPLGRFFQVTETLDFKKYFLDIEKIEKFPITFVIKTLEDNECIISQLRANATKTYVIKSIVDKYMECIEEIINIHRLKECFAEIEKNGCLNAVLDEIVIQSKVEFNYDDEEEGEED</sequence>
<dbReference type="AlphaFoldDB" id="Q5L9W6"/>
<dbReference type="PaxDb" id="272559-BF9343_3329"/>
<dbReference type="eggNOG" id="ENOG502Z7Q7">
    <property type="taxonomic scope" value="Bacteria"/>
</dbReference>
<dbReference type="REBASE" id="375908">
    <property type="entry name" value="Bfr9343IP"/>
</dbReference>
<reference evidence="1 2" key="1">
    <citation type="journal article" date="2005" name="Science">
        <title>Extensive DNA inversions in the B. fragilis genome control variable gene expression.</title>
        <authorList>
            <person name="Cerdeno-Tarraga A.M."/>
            <person name="Patrick S."/>
            <person name="Crosmann L."/>
            <person name="Blakely G."/>
            <person name="Abratt V."/>
            <person name="Lennard N."/>
            <person name="Duerden B."/>
            <person name="Poxton I."/>
            <person name="Harris B."/>
            <person name="Quail M.A."/>
            <person name="Barron A."/>
            <person name="Clarck L."/>
            <person name="Corton C."/>
            <person name="Doggett J."/>
            <person name="Holden M.T.G."/>
            <person name="Larke N."/>
            <person name="Line A."/>
            <person name="Lord A."/>
            <person name="Norbertczak H."/>
            <person name="Ormond D."/>
            <person name="Price C."/>
            <person name="Rabbinowitsch E."/>
            <person name="Woodward J."/>
            <person name="Barrel B.G."/>
            <person name="Parkhill J."/>
        </authorList>
    </citation>
    <scope>NUCLEOTIDE SEQUENCE [LARGE SCALE GENOMIC DNA]</scope>
    <source>
        <strain evidence="2">ATCC 25285 / DSM 2151 / CCUG 4856 / JCM 11019 / LMG 10263 / NCTC 9343 / Onslow / VPI 2553 / EN-2</strain>
    </source>
</reference>
<gene>
    <name evidence="1" type="ORF">BF9343_3329</name>
</gene>
<accession>A0A380YPU4</accession>
<dbReference type="RefSeq" id="WP_010993406.1">
    <property type="nucleotide sequence ID" value="NC_003228.3"/>
</dbReference>
<dbReference type="Proteomes" id="UP000006731">
    <property type="component" value="Chromosome"/>
</dbReference>
<protein>
    <submittedName>
        <fullName evidence="1">Uncharacterized protein</fullName>
    </submittedName>
</protein>